<evidence type="ECO:0000256" key="1">
    <source>
        <dbReference type="ARBA" id="ARBA00011738"/>
    </source>
</evidence>
<dbReference type="FunFam" id="3.30.930.10:FF:000017">
    <property type="entry name" value="Elongation factor P--(R)-beta-lysine ligase"/>
    <property type="match status" value="1"/>
</dbReference>
<evidence type="ECO:0000256" key="2">
    <source>
        <dbReference type="ARBA" id="ARBA00022598"/>
    </source>
</evidence>
<name>U5T4N1_9GAMM</name>
<reference evidence="7 8" key="1">
    <citation type="journal article" date="2013" name="BMC Genomics">
        <title>Genomes of "Spiribacter", a streamlined, successful halophilic bacterium.</title>
        <authorList>
            <person name="Lopez-Perez M."/>
            <person name="Ghai R."/>
            <person name="Leon M.J."/>
            <person name="Rodriguez-Olmos A."/>
            <person name="Copa-Patino J.L."/>
            <person name="Soliveri J."/>
            <person name="Sanchez-Porro C."/>
            <person name="Ventosa A."/>
            <person name="Rodriguez-Valera F."/>
        </authorList>
    </citation>
    <scope>NUCLEOTIDE SEQUENCE [LARGE SCALE GENOMIC DNA]</scope>
    <source>
        <strain evidence="7 8">UAH-SP71</strain>
    </source>
</reference>
<dbReference type="GO" id="GO:0005829">
    <property type="term" value="C:cytosol"/>
    <property type="evidence" value="ECO:0007669"/>
    <property type="project" value="TreeGrafter"/>
</dbReference>
<dbReference type="InterPro" id="IPR006195">
    <property type="entry name" value="aa-tRNA-synth_II"/>
</dbReference>
<dbReference type="InterPro" id="IPR018149">
    <property type="entry name" value="Lys-tRNA-synth_II_C"/>
</dbReference>
<keyword evidence="4" id="KW-0067">ATP-binding</keyword>
<dbReference type="Pfam" id="PF00152">
    <property type="entry name" value="tRNA-synt_2"/>
    <property type="match status" value="1"/>
</dbReference>
<evidence type="ECO:0000313" key="8">
    <source>
        <dbReference type="Proteomes" id="UP000017640"/>
    </source>
</evidence>
<dbReference type="GO" id="GO:0006430">
    <property type="term" value="P:lysyl-tRNA aminoacylation"/>
    <property type="evidence" value="ECO:0007669"/>
    <property type="project" value="InterPro"/>
</dbReference>
<evidence type="ECO:0000313" key="7">
    <source>
        <dbReference type="EMBL" id="AGY92420.1"/>
    </source>
</evidence>
<comment type="subunit">
    <text evidence="1">Homodimer.</text>
</comment>
<evidence type="ECO:0000256" key="5">
    <source>
        <dbReference type="ARBA" id="ARBA00052794"/>
    </source>
</evidence>
<dbReference type="eggNOG" id="COG2269">
    <property type="taxonomic scope" value="Bacteria"/>
</dbReference>
<dbReference type="PANTHER" id="PTHR42918">
    <property type="entry name" value="LYSYL-TRNA SYNTHETASE"/>
    <property type="match status" value="1"/>
</dbReference>
<dbReference type="InterPro" id="IPR045864">
    <property type="entry name" value="aa-tRNA-synth_II/BPL/LPL"/>
</dbReference>
<dbReference type="PANTHER" id="PTHR42918:SF6">
    <property type="entry name" value="ELONGATION FACTOR P--(R)-BETA-LYSINE LIGASE"/>
    <property type="match status" value="1"/>
</dbReference>
<dbReference type="SUPFAM" id="SSF55681">
    <property type="entry name" value="Class II aaRS and biotin synthetases"/>
    <property type="match status" value="1"/>
</dbReference>
<proteinExistence type="predicted"/>
<gene>
    <name evidence="7" type="ORF">SPICUR_07285</name>
</gene>
<evidence type="ECO:0000256" key="4">
    <source>
        <dbReference type="ARBA" id="ARBA00022840"/>
    </source>
</evidence>
<comment type="catalytic activity">
    <reaction evidence="5">
        <text>D-beta-lysine + L-lysyl-[protein] + ATP = N(6)-((3R)-3,6-diaminohexanoyl)-L-lysyl-[protein] + AMP + diphosphate + H(+)</text>
        <dbReference type="Rhea" id="RHEA:83435"/>
        <dbReference type="Rhea" id="RHEA-COMP:9752"/>
        <dbReference type="Rhea" id="RHEA-COMP:20131"/>
        <dbReference type="ChEBI" id="CHEBI:15378"/>
        <dbReference type="ChEBI" id="CHEBI:29969"/>
        <dbReference type="ChEBI" id="CHEBI:30616"/>
        <dbReference type="ChEBI" id="CHEBI:33019"/>
        <dbReference type="ChEBI" id="CHEBI:84138"/>
        <dbReference type="ChEBI" id="CHEBI:156053"/>
        <dbReference type="ChEBI" id="CHEBI:456215"/>
    </reaction>
    <physiologicalReaction direction="left-to-right" evidence="5">
        <dbReference type="Rhea" id="RHEA:83436"/>
    </physiologicalReaction>
</comment>
<dbReference type="NCBIfam" id="TIGR00462">
    <property type="entry name" value="genX"/>
    <property type="match status" value="1"/>
</dbReference>
<dbReference type="AlphaFoldDB" id="U5T4N1"/>
<dbReference type="Gene3D" id="3.30.930.10">
    <property type="entry name" value="Bira Bifunctional Protein, Domain 2"/>
    <property type="match status" value="1"/>
</dbReference>
<dbReference type="InterPro" id="IPR004364">
    <property type="entry name" value="Aa-tRNA-synt_II"/>
</dbReference>
<dbReference type="RefSeq" id="WP_023367567.1">
    <property type="nucleotide sequence ID" value="NC_022664.1"/>
</dbReference>
<keyword evidence="3" id="KW-0547">Nucleotide-binding</keyword>
<evidence type="ECO:0000256" key="3">
    <source>
        <dbReference type="ARBA" id="ARBA00022741"/>
    </source>
</evidence>
<feature type="domain" description="Aminoacyl-transfer RNA synthetases class-II family profile" evidence="6">
    <location>
        <begin position="26"/>
        <end position="311"/>
    </location>
</feature>
<dbReference type="PRINTS" id="PR00982">
    <property type="entry name" value="TRNASYNTHLYS"/>
</dbReference>
<dbReference type="HOGENOM" id="CLU_008255_1_1_6"/>
<organism evidence="7 8">
    <name type="scientific">Spiribacter curvatus</name>
    <dbReference type="NCBI Taxonomy" id="1335757"/>
    <lineage>
        <taxon>Bacteria</taxon>
        <taxon>Pseudomonadati</taxon>
        <taxon>Pseudomonadota</taxon>
        <taxon>Gammaproteobacteria</taxon>
        <taxon>Chromatiales</taxon>
        <taxon>Ectothiorhodospiraceae</taxon>
        <taxon>Spiribacter</taxon>
    </lineage>
</organism>
<keyword evidence="8" id="KW-1185">Reference proteome</keyword>
<protein>
    <recommendedName>
        <fullName evidence="6">Aminoacyl-transfer RNA synthetases class-II family profile domain-containing protein</fullName>
    </recommendedName>
</protein>
<dbReference type="KEGG" id="spiu:SPICUR_07285"/>
<sequence>MASGADWSPVASVAALHQRAEWLGQLRRFFHDRGVIEVDTPVLAAAGVTDPQVECLQESATGRWLQPSPEYAMKRLLAAGVGDCYQITPAFRAGEQGRWHNPEFTLLEWYRVGFSADALMDEIEQLAACMLGAGETTRLTYQSAFVTADLPDPLTASRSRLAAVAATLPAARPMPAALSRRDLLDWLFSQVVAPQLPARCFITHYPADQAVLARLDPADPRVAERFELFVEGVEVANGFHELTDAAAQRDRFETDQAARRSAGQTVMAIDERLLAAMETGLPDCAGVAMGLDRLFAIAMGADSLAGVMAFPWTRA</sequence>
<dbReference type="OrthoDB" id="9802326at2"/>
<dbReference type="STRING" id="1335757.SPICUR_07285"/>
<accession>U5T4N1</accession>
<dbReference type="NCBIfam" id="NF006828">
    <property type="entry name" value="PRK09350.1"/>
    <property type="match status" value="1"/>
</dbReference>
<dbReference type="GO" id="GO:0000049">
    <property type="term" value="F:tRNA binding"/>
    <property type="evidence" value="ECO:0007669"/>
    <property type="project" value="TreeGrafter"/>
</dbReference>
<evidence type="ECO:0000259" key="6">
    <source>
        <dbReference type="PROSITE" id="PS50862"/>
    </source>
</evidence>
<dbReference type="InterPro" id="IPR004525">
    <property type="entry name" value="EpmA"/>
</dbReference>
<dbReference type="PATRIC" id="fig|1335757.3.peg.1426"/>
<dbReference type="PROSITE" id="PS50862">
    <property type="entry name" value="AA_TRNA_LIGASE_II"/>
    <property type="match status" value="1"/>
</dbReference>
<dbReference type="GO" id="GO:0004824">
    <property type="term" value="F:lysine-tRNA ligase activity"/>
    <property type="evidence" value="ECO:0007669"/>
    <property type="project" value="InterPro"/>
</dbReference>
<dbReference type="Proteomes" id="UP000017640">
    <property type="component" value="Chromosome"/>
</dbReference>
<dbReference type="GO" id="GO:0005524">
    <property type="term" value="F:ATP binding"/>
    <property type="evidence" value="ECO:0007669"/>
    <property type="project" value="UniProtKB-KW"/>
</dbReference>
<dbReference type="EMBL" id="CP005990">
    <property type="protein sequence ID" value="AGY92420.1"/>
    <property type="molecule type" value="Genomic_DNA"/>
</dbReference>
<keyword evidence="2" id="KW-0436">Ligase</keyword>